<evidence type="ECO:0000313" key="6">
    <source>
        <dbReference type="EMBL" id="MFD2890924.1"/>
    </source>
</evidence>
<comment type="caution">
    <text evidence="6">The sequence shown here is derived from an EMBL/GenBank/DDBJ whole genome shotgun (WGS) entry which is preliminary data.</text>
</comment>
<sequence>MIRLKVKNDCFNPFFGWAVIFWFYNSFLFAQLQWQALTPPFSNTNNQRFDDVFFLNEMEGWALNGYYAGVYKTTDGGLTWVTQLTESQLGGNYYFRNIEFLNSQIGFVGTLNNKFYKTIDGGVTWSEVTNITTTTTPAICGLDAVGNSTIYGCGAYFSPAYVIKSIDSGATWQFIDMSPYAEALVEVLFLDENTGFVSGKNANGAVVLKTIDGGLNWTAIYNGAIQGEFVWKLQVLSSNSNVIFGSIEAASPNPGKLLKSIDGGQTWITKIAPESNIQAVGFMTENHGWMGGHTTGFYETFDGGDTWISTGVGSNLNRIFILNQNLAYASGTGVYKYTQSLGGSSFTEYDRNPLKVKIAPNPVNDVLTFSIEFTEPDHLVMELYDTSGKFLKQLMLDEVLKPSLVQYSFPFEYSAGVYFLNLHSNTGRQSLRFVKN</sequence>
<organism evidence="6 7">
    <name type="scientific">Flavobacterium chuncheonense</name>
    <dbReference type="NCBI Taxonomy" id="2026653"/>
    <lineage>
        <taxon>Bacteria</taxon>
        <taxon>Pseudomonadati</taxon>
        <taxon>Bacteroidota</taxon>
        <taxon>Flavobacteriia</taxon>
        <taxon>Flavobacteriales</taxon>
        <taxon>Flavobacteriaceae</taxon>
        <taxon>Flavobacterium</taxon>
    </lineage>
</organism>
<keyword evidence="2" id="KW-0732">Signal</keyword>
<dbReference type="EMBL" id="JBHUPC010000010">
    <property type="protein sequence ID" value="MFD2890924.1"/>
    <property type="molecule type" value="Genomic_DNA"/>
</dbReference>
<dbReference type="RefSeq" id="WP_379810445.1">
    <property type="nucleotide sequence ID" value="NZ_JBHUPC010000010.1"/>
</dbReference>
<dbReference type="InterPro" id="IPR015943">
    <property type="entry name" value="WD40/YVTN_repeat-like_dom_sf"/>
</dbReference>
<dbReference type="InterPro" id="IPR028203">
    <property type="entry name" value="PSII_CF48-like_dom"/>
</dbReference>
<keyword evidence="7" id="KW-1185">Reference proteome</keyword>
<evidence type="ECO:0000256" key="1">
    <source>
        <dbReference type="ARBA" id="ARBA00022531"/>
    </source>
</evidence>
<proteinExistence type="predicted"/>
<keyword evidence="4" id="KW-0812">Transmembrane</keyword>
<keyword evidence="1" id="KW-0602">Photosynthesis</keyword>
<evidence type="ECO:0000313" key="7">
    <source>
        <dbReference type="Proteomes" id="UP001597534"/>
    </source>
</evidence>
<dbReference type="CDD" id="cd15482">
    <property type="entry name" value="Sialidase_non-viral"/>
    <property type="match status" value="1"/>
</dbReference>
<dbReference type="Pfam" id="PF14870">
    <property type="entry name" value="PSII_BNR"/>
    <property type="match status" value="1"/>
</dbReference>
<dbReference type="PANTHER" id="PTHR47199:SF2">
    <property type="entry name" value="PHOTOSYSTEM II STABILITY_ASSEMBLY FACTOR HCF136, CHLOROPLASTIC"/>
    <property type="match status" value="1"/>
</dbReference>
<reference evidence="7" key="1">
    <citation type="journal article" date="2019" name="Int. J. Syst. Evol. Microbiol.">
        <title>The Global Catalogue of Microorganisms (GCM) 10K type strain sequencing project: providing services to taxonomists for standard genome sequencing and annotation.</title>
        <authorList>
            <consortium name="The Broad Institute Genomics Platform"/>
            <consortium name="The Broad Institute Genome Sequencing Center for Infectious Disease"/>
            <person name="Wu L."/>
            <person name="Ma J."/>
        </authorList>
    </citation>
    <scope>NUCLEOTIDE SEQUENCE [LARGE SCALE GENOMIC DNA]</scope>
    <source>
        <strain evidence="7">KCTC 22671</strain>
    </source>
</reference>
<accession>A0ABW5YIQ9</accession>
<feature type="domain" description="Photosynthesis system II assembly factor Ycf48/Hcf136-like" evidence="5">
    <location>
        <begin position="33"/>
        <end position="129"/>
    </location>
</feature>
<name>A0ABW5YIQ9_9FLAO</name>
<dbReference type="PANTHER" id="PTHR47199">
    <property type="entry name" value="PHOTOSYSTEM II STABILITY/ASSEMBLY FACTOR HCF136, CHLOROPLASTIC"/>
    <property type="match status" value="1"/>
</dbReference>
<keyword evidence="4" id="KW-1133">Transmembrane helix</keyword>
<evidence type="ECO:0000259" key="5">
    <source>
        <dbReference type="Pfam" id="PF14870"/>
    </source>
</evidence>
<evidence type="ECO:0000256" key="3">
    <source>
        <dbReference type="ARBA" id="ARBA00023276"/>
    </source>
</evidence>
<keyword evidence="3" id="KW-0604">Photosystem II</keyword>
<dbReference type="NCBIfam" id="TIGR04183">
    <property type="entry name" value="Por_Secre_tail"/>
    <property type="match status" value="1"/>
</dbReference>
<gene>
    <name evidence="6" type="ORF">ACFS5J_02730</name>
</gene>
<dbReference type="InterPro" id="IPR026444">
    <property type="entry name" value="Secre_tail"/>
</dbReference>
<dbReference type="Proteomes" id="UP001597534">
    <property type="component" value="Unassembled WGS sequence"/>
</dbReference>
<protein>
    <submittedName>
        <fullName evidence="6">YCF48-related protein</fullName>
    </submittedName>
</protein>
<dbReference type="Gene3D" id="2.130.10.10">
    <property type="entry name" value="YVTN repeat-like/Quinoprotein amine dehydrogenase"/>
    <property type="match status" value="2"/>
</dbReference>
<dbReference type="SUPFAM" id="SSF110296">
    <property type="entry name" value="Oligoxyloglucan reducing end-specific cellobiohydrolase"/>
    <property type="match status" value="1"/>
</dbReference>
<evidence type="ECO:0000256" key="2">
    <source>
        <dbReference type="ARBA" id="ARBA00022729"/>
    </source>
</evidence>
<keyword evidence="4" id="KW-0472">Membrane</keyword>
<feature type="transmembrane region" description="Helical" evidence="4">
    <location>
        <begin position="12"/>
        <end position="34"/>
    </location>
</feature>
<evidence type="ECO:0000256" key="4">
    <source>
        <dbReference type="SAM" id="Phobius"/>
    </source>
</evidence>